<organism evidence="1 2">
    <name type="scientific">Pholiota conissans</name>
    <dbReference type="NCBI Taxonomy" id="109636"/>
    <lineage>
        <taxon>Eukaryota</taxon>
        <taxon>Fungi</taxon>
        <taxon>Dikarya</taxon>
        <taxon>Basidiomycota</taxon>
        <taxon>Agaricomycotina</taxon>
        <taxon>Agaricomycetes</taxon>
        <taxon>Agaricomycetidae</taxon>
        <taxon>Agaricales</taxon>
        <taxon>Agaricineae</taxon>
        <taxon>Strophariaceae</taxon>
        <taxon>Pholiota</taxon>
    </lineage>
</organism>
<evidence type="ECO:0000313" key="1">
    <source>
        <dbReference type="EMBL" id="KAF9481634.1"/>
    </source>
</evidence>
<gene>
    <name evidence="1" type="ORF">BDN70DRAFT_919709</name>
</gene>
<dbReference type="AlphaFoldDB" id="A0A9P5Z7X9"/>
<reference evidence="1" key="1">
    <citation type="submission" date="2020-11" db="EMBL/GenBank/DDBJ databases">
        <authorList>
            <consortium name="DOE Joint Genome Institute"/>
            <person name="Ahrendt S."/>
            <person name="Riley R."/>
            <person name="Andreopoulos W."/>
            <person name="Labutti K."/>
            <person name="Pangilinan J."/>
            <person name="Ruiz-Duenas F.J."/>
            <person name="Barrasa J.M."/>
            <person name="Sanchez-Garcia M."/>
            <person name="Camarero S."/>
            <person name="Miyauchi S."/>
            <person name="Serrano A."/>
            <person name="Linde D."/>
            <person name="Babiker R."/>
            <person name="Drula E."/>
            <person name="Ayuso-Fernandez I."/>
            <person name="Pacheco R."/>
            <person name="Padilla G."/>
            <person name="Ferreira P."/>
            <person name="Barriuso J."/>
            <person name="Kellner H."/>
            <person name="Castanera R."/>
            <person name="Alfaro M."/>
            <person name="Ramirez L."/>
            <person name="Pisabarro A.G."/>
            <person name="Kuo A."/>
            <person name="Tritt A."/>
            <person name="Lipzen A."/>
            <person name="He G."/>
            <person name="Yan M."/>
            <person name="Ng V."/>
            <person name="Cullen D."/>
            <person name="Martin F."/>
            <person name="Rosso M.-N."/>
            <person name="Henrissat B."/>
            <person name="Hibbett D."/>
            <person name="Martinez A.T."/>
            <person name="Grigoriev I.V."/>
        </authorList>
    </citation>
    <scope>NUCLEOTIDE SEQUENCE</scope>
    <source>
        <strain evidence="1">CIRM-BRFM 674</strain>
    </source>
</reference>
<evidence type="ECO:0000313" key="2">
    <source>
        <dbReference type="Proteomes" id="UP000807469"/>
    </source>
</evidence>
<protein>
    <recommendedName>
        <fullName evidence="3">HNH nuclease domain-containing protein</fullName>
    </recommendedName>
</protein>
<keyword evidence="2" id="KW-1185">Reference proteome</keyword>
<sequence>MPFDHPTSYRYYETCAILSCSPTEFNTLFEDEGKISTDTLSDDVKQSAIAQNRGYLRREQPDHYHLDEFLRAMLDHAPHPLGKRYVAVALYIAQKKGAEAVVTLANAWMEHLFLPMWVISAAYKSSFYDGSYPFYPHGSASTDFVVLEELKCKEEALNRQISTREQRRCCLTRAFDMERAIDLRQQHREDEIPGDGIGLPLALTPIIPFLLDSDEMGPTICGVTIKDSRCTRSLIRSWTQANIEDEVGSTWDIHTARNAIYLTLNLSLFFRIFHIYLDKEAYPETPNKYKMRAMRPFSLDPRLSGDVTFRTHEESGIEPPSAVLLGIHAALARVIESCSLTAMVYMESLEEKAVLYQQILDDILASEIKIKSGAAVDDGIKPVIL</sequence>
<comment type="caution">
    <text evidence="1">The sequence shown here is derived from an EMBL/GenBank/DDBJ whole genome shotgun (WGS) entry which is preliminary data.</text>
</comment>
<dbReference type="OrthoDB" id="3163863at2759"/>
<accession>A0A9P5Z7X9</accession>
<proteinExistence type="predicted"/>
<dbReference type="Proteomes" id="UP000807469">
    <property type="component" value="Unassembled WGS sequence"/>
</dbReference>
<evidence type="ECO:0008006" key="3">
    <source>
        <dbReference type="Google" id="ProtNLM"/>
    </source>
</evidence>
<name>A0A9P5Z7X9_9AGAR</name>
<dbReference type="EMBL" id="MU155176">
    <property type="protein sequence ID" value="KAF9481634.1"/>
    <property type="molecule type" value="Genomic_DNA"/>
</dbReference>